<dbReference type="AlphaFoldDB" id="A0A2K8L780"/>
<dbReference type="Proteomes" id="UP000231701">
    <property type="component" value="Chromosome"/>
</dbReference>
<proteinExistence type="predicted"/>
<dbReference type="Pfam" id="PF06962">
    <property type="entry name" value="rRNA_methylase"/>
    <property type="match status" value="1"/>
</dbReference>
<dbReference type="SUPFAM" id="SSF53335">
    <property type="entry name" value="S-adenosyl-L-methionine-dependent methyltransferases"/>
    <property type="match status" value="1"/>
</dbReference>
<gene>
    <name evidence="1" type="ORF">Ga0123461_1713</name>
</gene>
<keyword evidence="1" id="KW-0808">Transferase</keyword>
<dbReference type="PANTHER" id="PTHR35276">
    <property type="entry name" value="S-ADENOSYL-L-METHIONINE-DEPENDENT METHYLTRANSFERASES SUPERFAMILY PROTEIN"/>
    <property type="match status" value="1"/>
</dbReference>
<sequence>MARVSLTGQVHKSLLARIKDGATCIDATAGNGFDTLFLASHTGEAGHTYAFDIQQQAIDNTKKRLAEADLLDRVTLIHAGHESMLEHVPETDHGKVDIIVFNLGYLPRTDKSVITHEPTTLQALNSSLKLLSSRGHISILAYPGHPGGREEAEAVKTWAKHLPATFDARIHEPENSGGSSPEWIEINAIAK</sequence>
<dbReference type="KEGG" id="maes:Ga0123461_1713"/>
<dbReference type="CDD" id="cd02440">
    <property type="entry name" value="AdoMet_MTases"/>
    <property type="match status" value="1"/>
</dbReference>
<evidence type="ECO:0000313" key="2">
    <source>
        <dbReference type="Proteomes" id="UP000231701"/>
    </source>
</evidence>
<dbReference type="InterPro" id="IPR010719">
    <property type="entry name" value="MnmM_MeTrfase"/>
</dbReference>
<dbReference type="PANTHER" id="PTHR35276:SF1">
    <property type="entry name" value="TRNA (MNM(5)S(2)U34)-METHYLTRANSFERASE, CHLOROPLASTIC"/>
    <property type="match status" value="1"/>
</dbReference>
<dbReference type="EMBL" id="CP018799">
    <property type="protein sequence ID" value="ATX80126.1"/>
    <property type="molecule type" value="Genomic_DNA"/>
</dbReference>
<evidence type="ECO:0000313" key="1">
    <source>
        <dbReference type="EMBL" id="ATX80126.1"/>
    </source>
</evidence>
<dbReference type="InterPro" id="IPR029063">
    <property type="entry name" value="SAM-dependent_MTases_sf"/>
</dbReference>
<dbReference type="OrthoDB" id="9792989at2"/>
<keyword evidence="1" id="KW-0489">Methyltransferase</keyword>
<accession>A0A2K8L780</accession>
<dbReference type="GO" id="GO:0008168">
    <property type="term" value="F:methyltransferase activity"/>
    <property type="evidence" value="ECO:0007669"/>
    <property type="project" value="UniProtKB-KW"/>
</dbReference>
<reference evidence="1 2" key="1">
    <citation type="submission" date="2016-12" db="EMBL/GenBank/DDBJ databases">
        <title>Isolation and genomic insights into novel planktonic Zetaproteobacteria from stratified waters of the Chesapeake Bay.</title>
        <authorList>
            <person name="McAllister S.M."/>
            <person name="Kato S."/>
            <person name="Chan C.S."/>
            <person name="Chiu B.K."/>
            <person name="Field E.K."/>
        </authorList>
    </citation>
    <scope>NUCLEOTIDE SEQUENCE [LARGE SCALE GENOMIC DNA]</scope>
    <source>
        <strain evidence="1 2">CP-5</strain>
    </source>
</reference>
<dbReference type="RefSeq" id="WP_100277934.1">
    <property type="nucleotide sequence ID" value="NZ_CP018799.1"/>
</dbReference>
<organism evidence="1 2">
    <name type="scientific">Mariprofundus aestuarium</name>
    <dbReference type="NCBI Taxonomy" id="1921086"/>
    <lineage>
        <taxon>Bacteria</taxon>
        <taxon>Pseudomonadati</taxon>
        <taxon>Pseudomonadota</taxon>
        <taxon>Candidatius Mariprofundia</taxon>
        <taxon>Mariprofundales</taxon>
        <taxon>Mariprofundaceae</taxon>
        <taxon>Mariprofundus</taxon>
    </lineage>
</organism>
<dbReference type="Gene3D" id="3.40.50.150">
    <property type="entry name" value="Vaccinia Virus protein VP39"/>
    <property type="match status" value="1"/>
</dbReference>
<keyword evidence="2" id="KW-1185">Reference proteome</keyword>
<name>A0A2K8L780_MARES</name>
<dbReference type="GO" id="GO:0032259">
    <property type="term" value="P:methylation"/>
    <property type="evidence" value="ECO:0007669"/>
    <property type="project" value="UniProtKB-KW"/>
</dbReference>
<protein>
    <submittedName>
        <fullName evidence="1">rRNA methylase</fullName>
    </submittedName>
</protein>